<accession>A0A091CTP7</accession>
<reference evidence="1 2" key="1">
    <citation type="submission" date="2013-11" db="EMBL/GenBank/DDBJ databases">
        <title>The Damaraland mole rat (Fukomys damarensis) genome and evolution of African mole rats.</title>
        <authorList>
            <person name="Gladyshev V.N."/>
            <person name="Fang X."/>
        </authorList>
    </citation>
    <scope>NUCLEOTIDE SEQUENCE [LARGE SCALE GENOMIC DNA]</scope>
    <source>
        <tissue evidence="1">Liver</tissue>
    </source>
</reference>
<name>A0A091CTP7_FUKDA</name>
<organism evidence="1 2">
    <name type="scientific">Fukomys damarensis</name>
    <name type="common">Damaraland mole rat</name>
    <name type="synonym">Cryptomys damarensis</name>
    <dbReference type="NCBI Taxonomy" id="885580"/>
    <lineage>
        <taxon>Eukaryota</taxon>
        <taxon>Metazoa</taxon>
        <taxon>Chordata</taxon>
        <taxon>Craniata</taxon>
        <taxon>Vertebrata</taxon>
        <taxon>Euteleostomi</taxon>
        <taxon>Mammalia</taxon>
        <taxon>Eutheria</taxon>
        <taxon>Euarchontoglires</taxon>
        <taxon>Glires</taxon>
        <taxon>Rodentia</taxon>
        <taxon>Hystricomorpha</taxon>
        <taxon>Bathyergidae</taxon>
        <taxon>Fukomys</taxon>
    </lineage>
</organism>
<dbReference type="Proteomes" id="UP000028990">
    <property type="component" value="Unassembled WGS sequence"/>
</dbReference>
<sequence>MTLVKRTAKEQAMEEHMMSVLGREGFVRFSRAGSVGIQPGRWVRNRQALLYEMNPDILTPSVLFSAALKMSPVLVALELHIQYGMTPNFNVTCYSIRDIQEST</sequence>
<protein>
    <submittedName>
        <fullName evidence="1">Uncharacterized protein</fullName>
    </submittedName>
</protein>
<dbReference type="AlphaFoldDB" id="A0A091CTP7"/>
<keyword evidence="2" id="KW-1185">Reference proteome</keyword>
<proteinExistence type="predicted"/>
<dbReference type="EMBL" id="KN124514">
    <property type="protein sequence ID" value="KFO20940.1"/>
    <property type="molecule type" value="Genomic_DNA"/>
</dbReference>
<gene>
    <name evidence="1" type="ORF">H920_17733</name>
</gene>
<evidence type="ECO:0000313" key="1">
    <source>
        <dbReference type="EMBL" id="KFO20940.1"/>
    </source>
</evidence>
<evidence type="ECO:0000313" key="2">
    <source>
        <dbReference type="Proteomes" id="UP000028990"/>
    </source>
</evidence>